<dbReference type="RefSeq" id="XP_015072531.1">
    <property type="nucleotide sequence ID" value="XM_015217045.1"/>
</dbReference>
<sequence length="223" mass="25698">MAEYEACILGLKMAIDMNVYELLYVQNLCKRFRKIEFRHTPRIQNELADALATIASMIKHPDNDYIDPLDIELKEHLVHCSHVESEPDGLPWYFDIKRYLESETYPEDATSNQKKSICRMALNFFLNGEVLYRRTPDLGLLRCVDAAEAVRLIEQIHAGVCGTHMNGLTLARKVLRAGNFWMTMENDCCKFVQKCHKCQVHGDLIRVPPHELNAMSSPWPFVA</sequence>
<dbReference type="SUPFAM" id="SSF53098">
    <property type="entry name" value="Ribonuclease H-like"/>
    <property type="match status" value="1"/>
</dbReference>
<organism evidence="1 2">
    <name type="scientific">Solanum pennellii</name>
    <name type="common">Tomato</name>
    <name type="synonym">Lycopersicon pennellii</name>
    <dbReference type="NCBI Taxonomy" id="28526"/>
    <lineage>
        <taxon>Eukaryota</taxon>
        <taxon>Viridiplantae</taxon>
        <taxon>Streptophyta</taxon>
        <taxon>Embryophyta</taxon>
        <taxon>Tracheophyta</taxon>
        <taxon>Spermatophyta</taxon>
        <taxon>Magnoliopsida</taxon>
        <taxon>eudicotyledons</taxon>
        <taxon>Gunneridae</taxon>
        <taxon>Pentapetalae</taxon>
        <taxon>asterids</taxon>
        <taxon>lamiids</taxon>
        <taxon>Solanales</taxon>
        <taxon>Solanaceae</taxon>
        <taxon>Solanoideae</taxon>
        <taxon>Solaneae</taxon>
        <taxon>Solanum</taxon>
        <taxon>Solanum subgen. Lycopersicon</taxon>
    </lineage>
</organism>
<evidence type="ECO:0000313" key="1">
    <source>
        <dbReference type="Proteomes" id="UP000694930"/>
    </source>
</evidence>
<dbReference type="PANTHER" id="PTHR48475">
    <property type="entry name" value="RIBONUCLEASE H"/>
    <property type="match status" value="1"/>
</dbReference>
<reference evidence="1" key="1">
    <citation type="journal article" date="2014" name="Nat. Genet.">
        <title>The genome of the stress-tolerant wild tomato species Solanum pennellii.</title>
        <authorList>
            <person name="Bolger A."/>
            <person name="Scossa F."/>
            <person name="Bolger M.E."/>
            <person name="Lanz C."/>
            <person name="Maumus F."/>
            <person name="Tohge T."/>
            <person name="Quesneville H."/>
            <person name="Alseekh S."/>
            <person name="Sorensen I."/>
            <person name="Lichtenstein G."/>
            <person name="Fich E.A."/>
            <person name="Conte M."/>
            <person name="Keller H."/>
            <person name="Schneeberger K."/>
            <person name="Schwacke R."/>
            <person name="Ofner I."/>
            <person name="Vrebalov J."/>
            <person name="Xu Y."/>
            <person name="Osorio S."/>
            <person name="Aflitos S.A."/>
            <person name="Schijlen E."/>
            <person name="Jimenez-Gomez J.M."/>
            <person name="Ryngajllo M."/>
            <person name="Kimura S."/>
            <person name="Kumar R."/>
            <person name="Koenig D."/>
            <person name="Headland L.R."/>
            <person name="Maloof J.N."/>
            <person name="Sinha N."/>
            <person name="van Ham R.C."/>
            <person name="Lankhorst R.K."/>
            <person name="Mao L."/>
            <person name="Vogel A."/>
            <person name="Arsova B."/>
            <person name="Panstruga R."/>
            <person name="Fei Z."/>
            <person name="Rose J.K."/>
            <person name="Zamir D."/>
            <person name="Carrari F."/>
            <person name="Giovannoni J.J."/>
            <person name="Weigel D."/>
            <person name="Usadel B."/>
            <person name="Fernie A.R."/>
        </authorList>
    </citation>
    <scope>NUCLEOTIDE SEQUENCE [LARGE SCALE GENOMIC DNA]</scope>
    <source>
        <strain evidence="1">cv. LA0716</strain>
    </source>
</reference>
<reference evidence="2" key="2">
    <citation type="submission" date="2025-08" db="UniProtKB">
        <authorList>
            <consortium name="RefSeq"/>
        </authorList>
    </citation>
    <scope>IDENTIFICATION</scope>
</reference>
<name>A0ABM1GKW2_SOLPN</name>
<evidence type="ECO:0000313" key="2">
    <source>
        <dbReference type="RefSeq" id="XP_015072531.1"/>
    </source>
</evidence>
<proteinExistence type="predicted"/>
<protein>
    <submittedName>
        <fullName evidence="2">Uncharacterized protein LOC107016632</fullName>
    </submittedName>
</protein>
<dbReference type="Proteomes" id="UP000694930">
    <property type="component" value="Chromosome 4"/>
</dbReference>
<keyword evidence="1" id="KW-1185">Reference proteome</keyword>
<gene>
    <name evidence="2" type="primary">LOC107016632</name>
</gene>
<dbReference type="GeneID" id="107016632"/>
<dbReference type="Gene3D" id="3.30.420.10">
    <property type="entry name" value="Ribonuclease H-like superfamily/Ribonuclease H"/>
    <property type="match status" value="1"/>
</dbReference>
<dbReference type="PANTHER" id="PTHR48475:SF1">
    <property type="entry name" value="RNASE H TYPE-1 DOMAIN-CONTAINING PROTEIN"/>
    <property type="match status" value="1"/>
</dbReference>
<dbReference type="InterPro" id="IPR012337">
    <property type="entry name" value="RNaseH-like_sf"/>
</dbReference>
<accession>A0ABM1GKW2</accession>
<dbReference type="InterPro" id="IPR036397">
    <property type="entry name" value="RNaseH_sf"/>
</dbReference>
<dbReference type="Gene3D" id="1.10.340.70">
    <property type="match status" value="1"/>
</dbReference>